<dbReference type="GeneID" id="109483287"/>
<dbReference type="KEGG" id="bbel:109483287"/>
<dbReference type="SUPFAM" id="SSF52058">
    <property type="entry name" value="L domain-like"/>
    <property type="match status" value="1"/>
</dbReference>
<protein>
    <submittedName>
        <fullName evidence="9">Slit homolog 3 protein-like</fullName>
    </submittedName>
</protein>
<evidence type="ECO:0000256" key="1">
    <source>
        <dbReference type="ARBA" id="ARBA00022614"/>
    </source>
</evidence>
<dbReference type="SMART" id="SM00082">
    <property type="entry name" value="LRRCT"/>
    <property type="match status" value="2"/>
</dbReference>
<keyword evidence="5" id="KW-0812">Transmembrane</keyword>
<dbReference type="Pfam" id="PF01463">
    <property type="entry name" value="LRRCT"/>
    <property type="match status" value="2"/>
</dbReference>
<sequence>MICLSLIIIVSNLGLVSMDDHTLPQGCVISDPPDDTAASQLHIVCHIGIADRYQGNTVIPQGLPPNTTTLDFSLNHVKNLREFPVLKNLIVLNLGWNRMETLDWLVLRNLPALQDLLLNRNWLVEVNLGAVIKDLPNLKYVNLANNMLASFSSHQIGLPMLSLVKLQYNPLRCDCIMQWLVNRLRCQQETVQTEKHSRVLATCVQCDTCVFGAIQADDMVCASPSHLEGLPLSNASHYLTECRVVSTTAKTTELQPRLTQGVTYDTAASQLHIICHIGIADRYQGNTVIPQGLPPNTTTLDFALNHIKNLREFPVLKNLIVLNLAWNRMETLDWLVLRNVPALQDLYLNRNRLVEVNLGAVIKDLPNLKYVNLANNMLASFSSHQIGLPMLRLVKLQYNPLRCDCTMQWLVNRLRCQQETVTSRVLATCVQCDTCVFGAMQADDMVCASPSHLEGLPLSNASHYLTECRVVPTTAKTTELQPRLTQGVTCTVKLPGDRPESTTSPGNDLQSSPLNFAPAGKPVTFSYNATRSATTERIDAKEPHLGVRHIAVMLLTLIVLISLIIRRFRSGGPVRVEERAGADNISLQQM</sequence>
<dbReference type="RefSeq" id="XP_019641840.1">
    <property type="nucleotide sequence ID" value="XM_019786281.1"/>
</dbReference>
<dbReference type="AlphaFoldDB" id="A0A6P4ZKV9"/>
<gene>
    <name evidence="9" type="primary">LOC109483287</name>
</gene>
<name>A0A6P4ZKV9_BRABE</name>
<accession>A0A6P4ZKV9</accession>
<proteinExistence type="predicted"/>
<dbReference type="InterPro" id="IPR000483">
    <property type="entry name" value="Cys-rich_flank_reg_C"/>
</dbReference>
<feature type="region of interest" description="Disordered" evidence="4">
    <location>
        <begin position="494"/>
        <end position="517"/>
    </location>
</feature>
<dbReference type="SMART" id="SM00369">
    <property type="entry name" value="LRR_TYP"/>
    <property type="match status" value="6"/>
</dbReference>
<dbReference type="InterPro" id="IPR032675">
    <property type="entry name" value="LRR_dom_sf"/>
</dbReference>
<dbReference type="InterPro" id="IPR003591">
    <property type="entry name" value="Leu-rich_rpt_typical-subtyp"/>
</dbReference>
<feature type="compositionally biased region" description="Polar residues" evidence="4">
    <location>
        <begin position="501"/>
        <end position="514"/>
    </location>
</feature>
<dbReference type="GO" id="GO:0005886">
    <property type="term" value="C:plasma membrane"/>
    <property type="evidence" value="ECO:0007669"/>
    <property type="project" value="TreeGrafter"/>
</dbReference>
<dbReference type="OrthoDB" id="8861968at2759"/>
<dbReference type="Proteomes" id="UP000515135">
    <property type="component" value="Unplaced"/>
</dbReference>
<keyword evidence="8" id="KW-1185">Reference proteome</keyword>
<feature type="domain" description="LRRCT" evidence="7">
    <location>
        <begin position="399"/>
        <end position="469"/>
    </location>
</feature>
<organism evidence="8 9">
    <name type="scientific">Branchiostoma belcheri</name>
    <name type="common">Amphioxus</name>
    <dbReference type="NCBI Taxonomy" id="7741"/>
    <lineage>
        <taxon>Eukaryota</taxon>
        <taxon>Metazoa</taxon>
        <taxon>Chordata</taxon>
        <taxon>Cephalochordata</taxon>
        <taxon>Leptocardii</taxon>
        <taxon>Amphioxiformes</taxon>
        <taxon>Branchiostomatidae</taxon>
        <taxon>Branchiostoma</taxon>
    </lineage>
</organism>
<reference evidence="9" key="1">
    <citation type="submission" date="2025-08" db="UniProtKB">
        <authorList>
            <consortium name="RefSeq"/>
        </authorList>
    </citation>
    <scope>IDENTIFICATION</scope>
    <source>
        <tissue evidence="9">Gonad</tissue>
    </source>
</reference>
<keyword evidence="5" id="KW-1133">Transmembrane helix</keyword>
<dbReference type="Gene3D" id="3.80.10.10">
    <property type="entry name" value="Ribonuclease Inhibitor"/>
    <property type="match status" value="2"/>
</dbReference>
<keyword evidence="2 6" id="KW-0732">Signal</keyword>
<evidence type="ECO:0000256" key="2">
    <source>
        <dbReference type="ARBA" id="ARBA00022729"/>
    </source>
</evidence>
<evidence type="ECO:0000256" key="3">
    <source>
        <dbReference type="ARBA" id="ARBA00022737"/>
    </source>
</evidence>
<evidence type="ECO:0000256" key="5">
    <source>
        <dbReference type="SAM" id="Phobius"/>
    </source>
</evidence>
<evidence type="ECO:0000259" key="7">
    <source>
        <dbReference type="SMART" id="SM00082"/>
    </source>
</evidence>
<dbReference type="PANTHER" id="PTHR24369">
    <property type="entry name" value="ANTIGEN BSP, PUTATIVE-RELATED"/>
    <property type="match status" value="1"/>
</dbReference>
<feature type="chain" id="PRO_5028444709" evidence="6">
    <location>
        <begin position="19"/>
        <end position="590"/>
    </location>
</feature>
<evidence type="ECO:0000313" key="8">
    <source>
        <dbReference type="Proteomes" id="UP000515135"/>
    </source>
</evidence>
<keyword evidence="3" id="KW-0677">Repeat</keyword>
<feature type="transmembrane region" description="Helical" evidence="5">
    <location>
        <begin position="545"/>
        <end position="565"/>
    </location>
</feature>
<evidence type="ECO:0000313" key="9">
    <source>
        <dbReference type="RefSeq" id="XP_019641840.1"/>
    </source>
</evidence>
<feature type="signal peptide" evidence="6">
    <location>
        <begin position="1"/>
        <end position="18"/>
    </location>
</feature>
<evidence type="ECO:0000256" key="6">
    <source>
        <dbReference type="SAM" id="SignalP"/>
    </source>
</evidence>
<dbReference type="PANTHER" id="PTHR24369:SF210">
    <property type="entry name" value="CHAOPTIN-RELATED"/>
    <property type="match status" value="1"/>
</dbReference>
<keyword evidence="5" id="KW-0472">Membrane</keyword>
<evidence type="ECO:0000256" key="4">
    <source>
        <dbReference type="SAM" id="MobiDB-lite"/>
    </source>
</evidence>
<dbReference type="InterPro" id="IPR050541">
    <property type="entry name" value="LRR_TM_domain-containing"/>
</dbReference>
<keyword evidence="1" id="KW-0433">Leucine-rich repeat</keyword>
<feature type="domain" description="LRRCT" evidence="7">
    <location>
        <begin position="169"/>
        <end position="243"/>
    </location>
</feature>